<evidence type="ECO:0000313" key="2">
    <source>
        <dbReference type="EMBL" id="CUH40573.1"/>
    </source>
</evidence>
<dbReference type="STRING" id="313367.JSE7799_03308"/>
<dbReference type="GO" id="GO:0042834">
    <property type="term" value="F:peptidoglycan binding"/>
    <property type="evidence" value="ECO:0007669"/>
    <property type="project" value="InterPro"/>
</dbReference>
<dbReference type="EMBL" id="CYPR01000223">
    <property type="protein sequence ID" value="CUH40573.1"/>
    <property type="molecule type" value="Genomic_DNA"/>
</dbReference>
<feature type="domain" description="SPOR" evidence="1">
    <location>
        <begin position="295"/>
        <end position="374"/>
    </location>
</feature>
<dbReference type="Proteomes" id="UP000049455">
    <property type="component" value="Unassembled WGS sequence"/>
</dbReference>
<organism evidence="2 3">
    <name type="scientific">Jannaschia seosinensis</name>
    <dbReference type="NCBI Taxonomy" id="313367"/>
    <lineage>
        <taxon>Bacteria</taxon>
        <taxon>Pseudomonadati</taxon>
        <taxon>Pseudomonadota</taxon>
        <taxon>Alphaproteobacteria</taxon>
        <taxon>Rhodobacterales</taxon>
        <taxon>Roseobacteraceae</taxon>
        <taxon>Jannaschia</taxon>
    </lineage>
</organism>
<dbReference type="InterPro" id="IPR007730">
    <property type="entry name" value="SPOR-like_dom"/>
</dbReference>
<evidence type="ECO:0000259" key="1">
    <source>
        <dbReference type="PROSITE" id="PS51724"/>
    </source>
</evidence>
<dbReference type="PROSITE" id="PS51724">
    <property type="entry name" value="SPOR"/>
    <property type="match status" value="1"/>
</dbReference>
<dbReference type="SUPFAM" id="SSF110997">
    <property type="entry name" value="Sporulation related repeat"/>
    <property type="match status" value="1"/>
</dbReference>
<gene>
    <name evidence="2" type="ORF">JSE7799_03308</name>
</gene>
<sequence length="374" mass="38976">MRHCGHIAGLDGLSTGRSLPYDFSTRQVRPTDRQAAKQHGAKTVRQAIDGARAPYFSRVITLIALIALVSACQPSDGDGRATRVGAKAGAVSLQGQDVEAPEIFEASKAALWDGRPSLGGVWVAAPNVRDPERVVIRNPANGAEVIGALFKREREMAGPDLQLSSEAALALGVLAGAPTELEVVALRREEAPADVTSSAERRVDALEDVPPQGVAVTESEEATLAESDLPMIVPAEMPRRQGGFFARIFGRGRAPTGTATTEASLPATPEGSFVTEGATIPAIAQDAPAPESAPAAPISSTYIQVATFKSKQNAEAAGERVSAAGLSSRVVSQVSNGEQFWRILVGPVADRANGAEIIRKVGDLGFGDAFVVDG</sequence>
<dbReference type="Gene3D" id="3.30.70.1070">
    <property type="entry name" value="Sporulation related repeat"/>
    <property type="match status" value="1"/>
</dbReference>
<dbReference type="InterPro" id="IPR036680">
    <property type="entry name" value="SPOR-like_sf"/>
</dbReference>
<reference evidence="2 3" key="1">
    <citation type="submission" date="2015-09" db="EMBL/GenBank/DDBJ databases">
        <authorList>
            <person name="Jackson K.R."/>
            <person name="Lunt B.L."/>
            <person name="Fisher J.N.B."/>
            <person name="Gardner A.V."/>
            <person name="Bailey M.E."/>
            <person name="Deus L.M."/>
            <person name="Earl A.S."/>
            <person name="Gibby P.D."/>
            <person name="Hartmann K.A."/>
            <person name="Liu J.E."/>
            <person name="Manci A.M."/>
            <person name="Nielsen D.A."/>
            <person name="Solomon M.B."/>
            <person name="Breakwell D.P."/>
            <person name="Burnett S.H."/>
            <person name="Grose J.H."/>
        </authorList>
    </citation>
    <scope>NUCLEOTIDE SEQUENCE [LARGE SCALE GENOMIC DNA]</scope>
    <source>
        <strain evidence="2 3">CECT 7799</strain>
    </source>
</reference>
<dbReference type="Pfam" id="PF05036">
    <property type="entry name" value="SPOR"/>
    <property type="match status" value="1"/>
</dbReference>
<keyword evidence="3" id="KW-1185">Reference proteome</keyword>
<protein>
    <submittedName>
        <fullName evidence="2">Sporulation related domain protein</fullName>
    </submittedName>
</protein>
<proteinExistence type="predicted"/>
<accession>A0A0M7BF83</accession>
<dbReference type="AlphaFoldDB" id="A0A0M7BF83"/>
<name>A0A0M7BF83_9RHOB</name>
<evidence type="ECO:0000313" key="3">
    <source>
        <dbReference type="Proteomes" id="UP000049455"/>
    </source>
</evidence>